<dbReference type="STRING" id="1236971.JCM9152_3123"/>
<evidence type="ECO:0000256" key="4">
    <source>
        <dbReference type="ARBA" id="ARBA00022840"/>
    </source>
</evidence>
<evidence type="ECO:0000256" key="3">
    <source>
        <dbReference type="ARBA" id="ARBA00022741"/>
    </source>
</evidence>
<dbReference type="GO" id="GO:0016887">
    <property type="term" value="F:ATP hydrolysis activity"/>
    <property type="evidence" value="ECO:0007669"/>
    <property type="project" value="InterPro"/>
</dbReference>
<dbReference type="InterPro" id="IPR003439">
    <property type="entry name" value="ABC_transporter-like_ATP-bd"/>
</dbReference>
<evidence type="ECO:0000256" key="2">
    <source>
        <dbReference type="ARBA" id="ARBA00022448"/>
    </source>
</evidence>
<dbReference type="AlphaFoldDB" id="W4QJ26"/>
<dbReference type="PROSITE" id="PS50893">
    <property type="entry name" value="ABC_TRANSPORTER_2"/>
    <property type="match status" value="1"/>
</dbReference>
<comment type="caution">
    <text evidence="6">The sequence shown here is derived from an EMBL/GenBank/DDBJ whole genome shotgun (WGS) entry which is preliminary data.</text>
</comment>
<comment type="similarity">
    <text evidence="1">Belongs to the ABC transporter superfamily.</text>
</comment>
<dbReference type="EMBL" id="BAUU01000022">
    <property type="protein sequence ID" value="GAE31643.1"/>
    <property type="molecule type" value="Genomic_DNA"/>
</dbReference>
<dbReference type="PANTHER" id="PTHR42711">
    <property type="entry name" value="ABC TRANSPORTER ATP-BINDING PROTEIN"/>
    <property type="match status" value="1"/>
</dbReference>
<dbReference type="PROSITE" id="PS00211">
    <property type="entry name" value="ABC_TRANSPORTER_1"/>
    <property type="match status" value="1"/>
</dbReference>
<evidence type="ECO:0000313" key="6">
    <source>
        <dbReference type="EMBL" id="GAE31643.1"/>
    </source>
</evidence>
<proteinExistence type="inferred from homology"/>
<dbReference type="InterPro" id="IPR050763">
    <property type="entry name" value="ABC_transporter_ATP-binding"/>
</dbReference>
<dbReference type="InterPro" id="IPR027417">
    <property type="entry name" value="P-loop_NTPase"/>
</dbReference>
<evidence type="ECO:0000256" key="1">
    <source>
        <dbReference type="ARBA" id="ARBA00005417"/>
    </source>
</evidence>
<keyword evidence="4" id="KW-0067">ATP-binding</keyword>
<organism evidence="6 7">
    <name type="scientific">Halalkalibacter hemicellulosilyticusJCM 9152</name>
    <dbReference type="NCBI Taxonomy" id="1236971"/>
    <lineage>
        <taxon>Bacteria</taxon>
        <taxon>Bacillati</taxon>
        <taxon>Bacillota</taxon>
        <taxon>Bacilli</taxon>
        <taxon>Bacillales</taxon>
        <taxon>Bacillaceae</taxon>
        <taxon>Halalkalibacter</taxon>
    </lineage>
</organism>
<dbReference type="SUPFAM" id="SSF52540">
    <property type="entry name" value="P-loop containing nucleoside triphosphate hydrolases"/>
    <property type="match status" value="1"/>
</dbReference>
<evidence type="ECO:0000259" key="5">
    <source>
        <dbReference type="PROSITE" id="PS50893"/>
    </source>
</evidence>
<dbReference type="RefSeq" id="WP_235715721.1">
    <property type="nucleotide sequence ID" value="NZ_BAUU01000022.1"/>
</dbReference>
<sequence>MMTSLLEATNLMKRFGKFTALDGVNLKVNSGEVIGFIGPNGAGKSTTIRILLGILKATKGEVKIFGKDAWDEAVEIHKRIAYVPGDVNLWPNLTGGEVIDLFVKLKGTNHQSKREELIQRFDLDPSKKCRTYSKGNRQKVALIAAFSSDADLYILDEPTSGLDPLMEKVFQDCVEEVKKQGKSVLLSSHILSEVERLCDKVAIIRQGKMIETGTLKELRHLTRTQILAETKHPMKGIKELKGVHEWEETEHGVTFQADTEELDNVMKHLSQFGILKLESAPPTLEDLFMSHYEGHDKSIVTRGGTNG</sequence>
<keyword evidence="7" id="KW-1185">Reference proteome</keyword>
<keyword evidence="3" id="KW-0547">Nucleotide-binding</keyword>
<feature type="domain" description="ABC transporter" evidence="5">
    <location>
        <begin position="6"/>
        <end position="231"/>
    </location>
</feature>
<evidence type="ECO:0000313" key="7">
    <source>
        <dbReference type="Proteomes" id="UP000018895"/>
    </source>
</evidence>
<dbReference type="InterPro" id="IPR025302">
    <property type="entry name" value="DrrA1/2-like_C"/>
</dbReference>
<dbReference type="SMART" id="SM00382">
    <property type="entry name" value="AAA"/>
    <property type="match status" value="1"/>
</dbReference>
<keyword evidence="2" id="KW-0813">Transport</keyword>
<dbReference type="Gene3D" id="3.40.50.300">
    <property type="entry name" value="P-loop containing nucleotide triphosphate hydrolases"/>
    <property type="match status" value="1"/>
</dbReference>
<protein>
    <submittedName>
        <fullName evidence="6">ABC-type multidrug transport system</fullName>
    </submittedName>
</protein>
<dbReference type="GO" id="GO:0005524">
    <property type="term" value="F:ATP binding"/>
    <property type="evidence" value="ECO:0007669"/>
    <property type="project" value="UniProtKB-KW"/>
</dbReference>
<dbReference type="Proteomes" id="UP000018895">
    <property type="component" value="Unassembled WGS sequence"/>
</dbReference>
<accession>W4QJ26</accession>
<dbReference type="Pfam" id="PF13732">
    <property type="entry name" value="DrrA1-3_C"/>
    <property type="match status" value="1"/>
</dbReference>
<dbReference type="CDD" id="cd03230">
    <property type="entry name" value="ABC_DR_subfamily_A"/>
    <property type="match status" value="1"/>
</dbReference>
<dbReference type="InterPro" id="IPR017871">
    <property type="entry name" value="ABC_transporter-like_CS"/>
</dbReference>
<gene>
    <name evidence="6" type="ORF">JCM9152_3123</name>
</gene>
<dbReference type="Pfam" id="PF00005">
    <property type="entry name" value="ABC_tran"/>
    <property type="match status" value="1"/>
</dbReference>
<dbReference type="InterPro" id="IPR003593">
    <property type="entry name" value="AAA+_ATPase"/>
</dbReference>
<reference evidence="6" key="1">
    <citation type="journal article" date="2014" name="Genome Announc.">
        <title>Draft Genome Sequences of Three Alkaliphilic Bacillus Strains, Bacillus wakoensis JCM 9140T, Bacillus akibai JCM 9157T, and Bacillus hemicellulosilyticus JCM 9152T.</title>
        <authorList>
            <person name="Yuki M."/>
            <person name="Oshima K."/>
            <person name="Suda W."/>
            <person name="Oshida Y."/>
            <person name="Kitamura K."/>
            <person name="Iida T."/>
            <person name="Hattori M."/>
            <person name="Ohkuma M."/>
        </authorList>
    </citation>
    <scope>NUCLEOTIDE SEQUENCE [LARGE SCALE GENOMIC DNA]</scope>
    <source>
        <strain evidence="6">JCM 9152</strain>
    </source>
</reference>
<name>W4QJ26_9BACI</name>
<dbReference type="PANTHER" id="PTHR42711:SF5">
    <property type="entry name" value="ABC TRANSPORTER ATP-BINDING PROTEIN NATA"/>
    <property type="match status" value="1"/>
</dbReference>